<name>A0A9X3N3U6_9ACTN</name>
<keyword evidence="9" id="KW-1185">Reference proteome</keyword>
<dbReference type="InterPro" id="IPR016174">
    <property type="entry name" value="Di-haem_cyt_TM"/>
</dbReference>
<feature type="transmembrane region" description="Helical" evidence="6">
    <location>
        <begin position="52"/>
        <end position="71"/>
    </location>
</feature>
<keyword evidence="4 6" id="KW-1133">Transmembrane helix</keyword>
<evidence type="ECO:0000313" key="9">
    <source>
        <dbReference type="Proteomes" id="UP001149140"/>
    </source>
</evidence>
<dbReference type="SUPFAM" id="SSF81342">
    <property type="entry name" value="Transmembrane di-heme cytochromes"/>
    <property type="match status" value="1"/>
</dbReference>
<dbReference type="GO" id="GO:0005886">
    <property type="term" value="C:plasma membrane"/>
    <property type="evidence" value="ECO:0007669"/>
    <property type="project" value="UniProtKB-SubCell"/>
</dbReference>
<feature type="domain" description="Cytochrome b561 bacterial/Ni-hydrogenase" evidence="7">
    <location>
        <begin position="8"/>
        <end position="171"/>
    </location>
</feature>
<feature type="transmembrane region" description="Helical" evidence="6">
    <location>
        <begin position="149"/>
        <end position="166"/>
    </location>
</feature>
<dbReference type="GO" id="GO:0022904">
    <property type="term" value="P:respiratory electron transport chain"/>
    <property type="evidence" value="ECO:0007669"/>
    <property type="project" value="InterPro"/>
</dbReference>
<dbReference type="EMBL" id="JAPDOD010000067">
    <property type="protein sequence ID" value="MDA0166490.1"/>
    <property type="molecule type" value="Genomic_DNA"/>
</dbReference>
<dbReference type="Pfam" id="PF01292">
    <property type="entry name" value="Ni_hydr_CYTB"/>
    <property type="match status" value="1"/>
</dbReference>
<dbReference type="Proteomes" id="UP001149140">
    <property type="component" value="Unassembled WGS sequence"/>
</dbReference>
<protein>
    <submittedName>
        <fullName evidence="8">Cytochrome b/b6 domain-containing protein</fullName>
    </submittedName>
</protein>
<comment type="caution">
    <text evidence="8">The sequence shown here is derived from an EMBL/GenBank/DDBJ whole genome shotgun (WGS) entry which is preliminary data.</text>
</comment>
<gene>
    <name evidence="8" type="ORF">OM076_39875</name>
</gene>
<keyword evidence="3 6" id="KW-0812">Transmembrane</keyword>
<keyword evidence="5 6" id="KW-0472">Membrane</keyword>
<organism evidence="8 9">
    <name type="scientific">Solirubrobacter ginsenosidimutans</name>
    <dbReference type="NCBI Taxonomy" id="490573"/>
    <lineage>
        <taxon>Bacteria</taxon>
        <taxon>Bacillati</taxon>
        <taxon>Actinomycetota</taxon>
        <taxon>Thermoleophilia</taxon>
        <taxon>Solirubrobacterales</taxon>
        <taxon>Solirubrobacteraceae</taxon>
        <taxon>Solirubrobacter</taxon>
    </lineage>
</organism>
<sequence length="173" mass="20014">MVTAELRRFSRTERALHQIHATAFIVLLASGLCLYLPALAELVGRRGLFKTIHFYTAVVWLAALVVLVLFGNRRSLLALAREVDRFDPRDRAWFRTRVEPLGRMNGGQKLFTVVTAAFAILFTVTGFLLWFGERDTRFRFANTLLIHDWVMYVSAFLFAGHLVMVFRHRRRVT</sequence>
<feature type="transmembrane region" description="Helical" evidence="6">
    <location>
        <begin position="110"/>
        <end position="129"/>
    </location>
</feature>
<evidence type="ECO:0000256" key="4">
    <source>
        <dbReference type="ARBA" id="ARBA00022989"/>
    </source>
</evidence>
<evidence type="ECO:0000256" key="2">
    <source>
        <dbReference type="ARBA" id="ARBA00022475"/>
    </source>
</evidence>
<proteinExistence type="predicted"/>
<evidence type="ECO:0000259" key="7">
    <source>
        <dbReference type="Pfam" id="PF01292"/>
    </source>
</evidence>
<evidence type="ECO:0000256" key="5">
    <source>
        <dbReference type="ARBA" id="ARBA00023136"/>
    </source>
</evidence>
<dbReference type="AlphaFoldDB" id="A0A9X3N3U6"/>
<feature type="transmembrane region" description="Helical" evidence="6">
    <location>
        <begin position="21"/>
        <end position="40"/>
    </location>
</feature>
<evidence type="ECO:0000256" key="3">
    <source>
        <dbReference type="ARBA" id="ARBA00022692"/>
    </source>
</evidence>
<evidence type="ECO:0000313" key="8">
    <source>
        <dbReference type="EMBL" id="MDA0166490.1"/>
    </source>
</evidence>
<reference evidence="8" key="1">
    <citation type="submission" date="2022-10" db="EMBL/GenBank/DDBJ databases">
        <title>The WGS of Solirubrobacter ginsenosidimutans DSM 21036.</title>
        <authorList>
            <person name="Jiang Z."/>
        </authorList>
    </citation>
    <scope>NUCLEOTIDE SEQUENCE</scope>
    <source>
        <strain evidence="8">DSM 21036</strain>
    </source>
</reference>
<keyword evidence="2" id="KW-1003">Cell membrane</keyword>
<evidence type="ECO:0000256" key="6">
    <source>
        <dbReference type="SAM" id="Phobius"/>
    </source>
</evidence>
<evidence type="ECO:0000256" key="1">
    <source>
        <dbReference type="ARBA" id="ARBA00004651"/>
    </source>
</evidence>
<dbReference type="Gene3D" id="1.20.950.20">
    <property type="entry name" value="Transmembrane di-heme cytochromes, Chain C"/>
    <property type="match status" value="1"/>
</dbReference>
<comment type="subcellular location">
    <subcellularLocation>
        <location evidence="1">Cell membrane</location>
        <topology evidence="1">Multi-pass membrane protein</topology>
    </subcellularLocation>
</comment>
<dbReference type="GO" id="GO:0009055">
    <property type="term" value="F:electron transfer activity"/>
    <property type="evidence" value="ECO:0007669"/>
    <property type="project" value="InterPro"/>
</dbReference>
<accession>A0A9X3N3U6</accession>
<dbReference type="RefSeq" id="WP_270045748.1">
    <property type="nucleotide sequence ID" value="NZ_JAPDOD010000067.1"/>
</dbReference>
<dbReference type="InterPro" id="IPR011577">
    <property type="entry name" value="Cyt_b561_bac/Ni-Hgenase"/>
</dbReference>